<feature type="compositionally biased region" description="Low complexity" evidence="9">
    <location>
        <begin position="665"/>
        <end position="680"/>
    </location>
</feature>
<feature type="compositionally biased region" description="Polar residues" evidence="9">
    <location>
        <begin position="529"/>
        <end position="538"/>
    </location>
</feature>
<feature type="compositionally biased region" description="Basic and acidic residues" evidence="9">
    <location>
        <begin position="653"/>
        <end position="664"/>
    </location>
</feature>
<feature type="compositionally biased region" description="Low complexity" evidence="9">
    <location>
        <begin position="501"/>
        <end position="516"/>
    </location>
</feature>
<feature type="compositionally biased region" description="Polar residues" evidence="9">
    <location>
        <begin position="942"/>
        <end position="956"/>
    </location>
</feature>
<name>A0A674HVK3_9SAUR</name>
<feature type="compositionally biased region" description="Polar residues" evidence="9">
    <location>
        <begin position="1184"/>
        <end position="1196"/>
    </location>
</feature>
<feature type="domain" description="Fibronectin type-III" evidence="11">
    <location>
        <begin position="141"/>
        <end position="236"/>
    </location>
</feature>
<dbReference type="SUPFAM" id="SSF49265">
    <property type="entry name" value="Fibronectin type III"/>
    <property type="match status" value="3"/>
</dbReference>
<dbReference type="InterPro" id="IPR036116">
    <property type="entry name" value="FN3_sf"/>
</dbReference>
<dbReference type="PANTHER" id="PTHR23197">
    <property type="entry name" value="TARSH-RELATED FIBRONECTIN DOMAIN-CONTAINING"/>
    <property type="match status" value="1"/>
</dbReference>
<feature type="compositionally biased region" description="Polar residues" evidence="9">
    <location>
        <begin position="1032"/>
        <end position="1053"/>
    </location>
</feature>
<feature type="region of interest" description="Disordered" evidence="9">
    <location>
        <begin position="782"/>
        <end position="1457"/>
    </location>
</feature>
<feature type="compositionally biased region" description="Low complexity" evidence="9">
    <location>
        <begin position="1167"/>
        <end position="1181"/>
    </location>
</feature>
<protein>
    <recommendedName>
        <fullName evidence="8">Fibronectin type III domain-containing protein 1</fullName>
    </recommendedName>
</protein>
<feature type="compositionally biased region" description="Polar residues" evidence="9">
    <location>
        <begin position="1006"/>
        <end position="1024"/>
    </location>
</feature>
<keyword evidence="6" id="KW-0325">Glycoprotein</keyword>
<dbReference type="Pfam" id="PF00041">
    <property type="entry name" value="fn3"/>
    <property type="match status" value="3"/>
</dbReference>
<feature type="compositionally biased region" description="Low complexity" evidence="9">
    <location>
        <begin position="1139"/>
        <end position="1148"/>
    </location>
</feature>
<feature type="compositionally biased region" description="Low complexity" evidence="9">
    <location>
        <begin position="1574"/>
        <end position="1597"/>
    </location>
</feature>
<evidence type="ECO:0000256" key="10">
    <source>
        <dbReference type="SAM" id="SignalP"/>
    </source>
</evidence>
<feature type="compositionally biased region" description="Basic and acidic residues" evidence="9">
    <location>
        <begin position="991"/>
        <end position="1005"/>
    </location>
</feature>
<evidence type="ECO:0000256" key="3">
    <source>
        <dbReference type="ARBA" id="ARBA00022553"/>
    </source>
</evidence>
<feature type="compositionally biased region" description="Acidic residues" evidence="9">
    <location>
        <begin position="737"/>
        <end position="748"/>
    </location>
</feature>
<feature type="domain" description="Fibronectin type-III" evidence="11">
    <location>
        <begin position="37"/>
        <end position="134"/>
    </location>
</feature>
<feature type="domain" description="Fibronectin type-III" evidence="11">
    <location>
        <begin position="241"/>
        <end position="336"/>
    </location>
</feature>
<dbReference type="Proteomes" id="UP000472274">
    <property type="component" value="Unplaced"/>
</dbReference>
<keyword evidence="13" id="KW-1185">Reference proteome</keyword>
<feature type="compositionally biased region" description="Polar residues" evidence="9">
    <location>
        <begin position="1428"/>
        <end position="1443"/>
    </location>
</feature>
<feature type="compositionally biased region" description="Basic and acidic residues" evidence="9">
    <location>
        <begin position="882"/>
        <end position="893"/>
    </location>
</feature>
<organism evidence="12 13">
    <name type="scientific">Terrapene triunguis</name>
    <name type="common">Three-toed box turtle</name>
    <dbReference type="NCBI Taxonomy" id="2587831"/>
    <lineage>
        <taxon>Eukaryota</taxon>
        <taxon>Metazoa</taxon>
        <taxon>Chordata</taxon>
        <taxon>Craniata</taxon>
        <taxon>Vertebrata</taxon>
        <taxon>Euteleostomi</taxon>
        <taxon>Archelosauria</taxon>
        <taxon>Testudinata</taxon>
        <taxon>Testudines</taxon>
        <taxon>Cryptodira</taxon>
        <taxon>Durocryptodira</taxon>
        <taxon>Testudinoidea</taxon>
        <taxon>Emydidae</taxon>
        <taxon>Terrapene</taxon>
    </lineage>
</organism>
<evidence type="ECO:0000256" key="7">
    <source>
        <dbReference type="ARBA" id="ARBA00059566"/>
    </source>
</evidence>
<feature type="compositionally biased region" description="Low complexity" evidence="9">
    <location>
        <begin position="1389"/>
        <end position="1420"/>
    </location>
</feature>
<gene>
    <name evidence="12" type="primary">FNDC1</name>
</gene>
<dbReference type="GO" id="GO:0005576">
    <property type="term" value="C:extracellular region"/>
    <property type="evidence" value="ECO:0007669"/>
    <property type="project" value="UniProtKB-SubCell"/>
</dbReference>
<evidence type="ECO:0000256" key="1">
    <source>
        <dbReference type="ARBA" id="ARBA00004613"/>
    </source>
</evidence>
<feature type="compositionally biased region" description="Polar residues" evidence="9">
    <location>
        <begin position="1215"/>
        <end position="1225"/>
    </location>
</feature>
<reference evidence="12" key="1">
    <citation type="submission" date="2025-08" db="UniProtKB">
        <authorList>
            <consortium name="Ensembl"/>
        </authorList>
    </citation>
    <scope>IDENTIFICATION</scope>
</reference>
<feature type="compositionally biased region" description="Low complexity" evidence="9">
    <location>
        <begin position="380"/>
        <end position="402"/>
    </location>
</feature>
<dbReference type="PANTHER" id="PTHR23197:SF8">
    <property type="entry name" value="FIBRONECTIN TYPE III DOMAIN-CONTAINING PROTEIN 1"/>
    <property type="match status" value="1"/>
</dbReference>
<feature type="compositionally biased region" description="Polar residues" evidence="9">
    <location>
        <begin position="783"/>
        <end position="798"/>
    </location>
</feature>
<evidence type="ECO:0000256" key="5">
    <source>
        <dbReference type="ARBA" id="ARBA00022737"/>
    </source>
</evidence>
<dbReference type="Ensembl" id="ENSTMTT00000001096.1">
    <property type="protein sequence ID" value="ENSTMTP00000001066.1"/>
    <property type="gene ID" value="ENSTMTG00000000878.1"/>
</dbReference>
<feature type="compositionally biased region" description="Low complexity" evidence="9">
    <location>
        <begin position="960"/>
        <end position="977"/>
    </location>
</feature>
<keyword evidence="3" id="KW-0597">Phosphoprotein</keyword>
<evidence type="ECO:0000313" key="12">
    <source>
        <dbReference type="Ensembl" id="ENSTMTP00000001066.1"/>
    </source>
</evidence>
<dbReference type="InterPro" id="IPR049109">
    <property type="entry name" value="TARSH/FNDC1_C"/>
</dbReference>
<feature type="compositionally biased region" description="Low complexity" evidence="9">
    <location>
        <begin position="1199"/>
        <end position="1214"/>
    </location>
</feature>
<feature type="compositionally biased region" description="Low complexity" evidence="9">
    <location>
        <begin position="755"/>
        <end position="764"/>
    </location>
</feature>
<feature type="compositionally biased region" description="Low complexity" evidence="9">
    <location>
        <begin position="1286"/>
        <end position="1307"/>
    </location>
</feature>
<dbReference type="InterPro" id="IPR013783">
    <property type="entry name" value="Ig-like_fold"/>
</dbReference>
<feature type="region of interest" description="Disordered" evidence="9">
    <location>
        <begin position="1574"/>
        <end position="1601"/>
    </location>
</feature>
<feature type="domain" description="Fibronectin type-III" evidence="11">
    <location>
        <begin position="1753"/>
        <end position="1847"/>
    </location>
</feature>
<evidence type="ECO:0000256" key="8">
    <source>
        <dbReference type="ARBA" id="ARBA00068334"/>
    </source>
</evidence>
<feature type="compositionally biased region" description="Low complexity" evidence="9">
    <location>
        <begin position="921"/>
        <end position="936"/>
    </location>
</feature>
<feature type="compositionally biased region" description="Low complexity" evidence="9">
    <location>
        <begin position="699"/>
        <end position="714"/>
    </location>
</feature>
<dbReference type="RefSeq" id="XP_024059332.2">
    <property type="nucleotide sequence ID" value="XM_024203564.3"/>
</dbReference>
<keyword evidence="4 10" id="KW-0732">Signal</keyword>
<feature type="compositionally biased region" description="Basic and acidic residues" evidence="9">
    <location>
        <begin position="552"/>
        <end position="565"/>
    </location>
</feature>
<feature type="compositionally biased region" description="Low complexity" evidence="9">
    <location>
        <begin position="859"/>
        <end position="871"/>
    </location>
</feature>
<feature type="compositionally biased region" description="Low complexity" evidence="9">
    <location>
        <begin position="818"/>
        <end position="833"/>
    </location>
</feature>
<feature type="compositionally biased region" description="Acidic residues" evidence="9">
    <location>
        <begin position="1071"/>
        <end position="1082"/>
    </location>
</feature>
<feature type="region of interest" description="Disordered" evidence="9">
    <location>
        <begin position="421"/>
        <end position="766"/>
    </location>
</feature>
<dbReference type="FunFam" id="2.60.40.10:FF:001228">
    <property type="entry name" value="Fibronectin type III domain containing 1"/>
    <property type="match status" value="1"/>
</dbReference>
<feature type="compositionally biased region" description="Basic residues" evidence="9">
    <location>
        <begin position="1310"/>
        <end position="1321"/>
    </location>
</feature>
<feature type="compositionally biased region" description="Polar residues" evidence="9">
    <location>
        <begin position="1377"/>
        <end position="1388"/>
    </location>
</feature>
<dbReference type="FunFam" id="2.60.40.10:FF:000778">
    <property type="entry name" value="Fibronectin type III domain containing 1"/>
    <property type="match status" value="1"/>
</dbReference>
<evidence type="ECO:0000256" key="2">
    <source>
        <dbReference type="ARBA" id="ARBA00022525"/>
    </source>
</evidence>
<accession>A0A674HVK3</accession>
<feature type="chain" id="PRO_5025621547" description="Fibronectin type III domain-containing protein 1" evidence="10">
    <location>
        <begin position="30"/>
        <end position="1989"/>
    </location>
</feature>
<feature type="region of interest" description="Disordered" evidence="9">
    <location>
        <begin position="336"/>
        <end position="405"/>
    </location>
</feature>
<sequence>MAAAARAPLRLPWAALLLLAAALLHSGSPAAPEKEVPNKPLRLRVRSPGNKLSVRWKLPQASGLRSPRRSQGYLLGYGESSRKMSYVPLQKHERSQEAKKLASESVYVVSLQSRNSQGQSQPVYSAALTKSKVSEEDELEEAKDISVRVMSSQSVLVAWTDPIYEKPKKVDPTRRYAVRYREKGESARWDYKQVPNRRVLVDKLIPDTMYEFAVRISEGEREGKWSASVYQRTPEAAPASAPENLDVWPIKGKTTSVTASWDPLAESEGKVKEYILSYAPALKPFGAKSITYRGGTTSAIIDGLQPGERYIFKIRAANRRGQGPQSKAFSVIMPTASRDDSNVHQQTNIQDNMESKKPGDDVPSSPPRTFPVPSRKIQPSASSKHTAVHSSSSPSGGDTKSPLSEFKNKLLTGSGVLNKSQLFSKKTSEREPDPQFTEVTDDQESSIEMPTLLPKTQDQRRNIGPHSPSRPFHSVLSSGRTPVRPRTPVRTRQTSTDKHGSSSSSLTQRSSSSASSPIFKYTDNETKSQRQGNSNIPSSPKIPLDNLPAENVPHDIADSVEEKQVSLDSVPLKKTGSSQVSPKTPDHTRLALPLNRQSSVSRKVVQSHQTKPHTSSVPVKSPTSSTVTNSQSHSRYPSSKLVHSDTLDSYDNYDGKEAESRNDRSSSSSSSHGGDSLPSLQTKLHSGSNPHMLKDPKLATASASSQSAVSASASHTLTNSRIPSSAKRKSDGRDVDDGNYSEDTETEGEEKRQDSSSSTFNSRSFLGQTASERFNLLKHKSSHTINKFPNKISSSQESKLPPSKPPYSAVASKVHPQTNARLTSTSATRSSSNIERDTRELEGEDEKPLPSTIAHDHSPSSSRPSSSAAVYSRRRSPSVDSNVHRREPVKEKSQLSGSEDELLSTKMEETPTKSGSLLTVRRSSSLPSISGRSPPSTRTNHHSSPSVSHRVTNGQDARSRALSGSSSSTGSSSVATAEKYSRVQSSASKQQPDDRDSKEVKETFAKSKQSIPLSQKTLTGGSHFSSKKTLHSEPSPSQKAHAGQSQLPFSLLNSRGWLPSQISHKSNEKLQEDEDVAEEEEAGDKINAHSTFPKDVSSSRRISTSLSQGSSSSSLSKLQQSVSQISKVDEKLRSRHDSPTSSRGSSSSLPAGRHVGSRVATSNEQVSDSYKPSSSSYQSKPAQPGSSSITGTAKDNQNSRDTSLSSKSSSTSLRQTHPSVPNYHSGSRVPTRIASKSEKKYGPFQSASSKVEPSPRAPFSSISKSRQSVSKDGDDEGEVEEKPTLSSAARWSSSSNSRGSTNMSGNGARDKRKPMGSRLIHKVNSAEEKEEEEEPPTLKQSLPASQGKSSSSVVSRISQTPNKPHTSSKPRLAWPRSSASISVPSQLYPTHSASPTLSSSSSPLVPRQRLQRPRNLSQRQFVRLPYRQGSNGRPNLTTKTNINGKILPGNNGKQGGQRIINGPQGTKWIVDLDRGLVLNAEGRYLQDSQGNPLRVKLGGDGRTIVDAGGAPVVSPEGLPLFGHGRFSKPLASAQDKPVVSLGGKPLIGLEMIKKTTASSTTTTTIPTTTTTATTTTTTITTTTPEPTTTELPTEKPLPTCPPGTDAQYDEEGKLVIGLDGLPECNAEDTFSGLDMDVTATPEAYVIYDEDYEFFESTLPPTTTMITTTTAATTTTEAVPETDYPEISVAGSDPVSEFDVAGKKRFTAPYVSYLNKDPAAPCSLTEALEHFQVESLDEIIPYNLKEGELRPRTVPYNITVVAVEGCHSFVIVDWAKPRQGDLITGYLVYSASYDDFIRNKWSTRTAGATHLPIENLKPNTRYYFKVQAKNPYGYGPISSSVSFITESDNPLLIVRPPGGEPIWIPFTFKYDPTYSDCSGKQYVKRTWYRKFVGVVLCNSLRYKIYLSDDLKDTFYGIGDSWGRGEDHCQFVDSHMDGRTGPQSYVEALPTIQGYYRQYRQEPVSFGRIGYTTPYYYVSWYECGVPIPGKW</sequence>
<feature type="compositionally biased region" description="Low complexity" evidence="9">
    <location>
        <begin position="480"/>
        <end position="492"/>
    </location>
</feature>
<reference evidence="12" key="2">
    <citation type="submission" date="2025-09" db="UniProtKB">
        <authorList>
            <consortium name="Ensembl"/>
        </authorList>
    </citation>
    <scope>IDENTIFICATION</scope>
</reference>
<dbReference type="InterPro" id="IPR003961">
    <property type="entry name" value="FN3_dom"/>
</dbReference>
<feature type="compositionally biased region" description="Polar residues" evidence="9">
    <location>
        <begin position="343"/>
        <end position="352"/>
    </location>
</feature>
<evidence type="ECO:0000256" key="9">
    <source>
        <dbReference type="SAM" id="MobiDB-lite"/>
    </source>
</evidence>
<dbReference type="GeneID" id="112109162"/>
<feature type="compositionally biased region" description="Low complexity" evidence="9">
    <location>
        <begin position="1260"/>
        <end position="1270"/>
    </location>
</feature>
<dbReference type="SMART" id="SM00060">
    <property type="entry name" value="FN3"/>
    <property type="match status" value="4"/>
</dbReference>
<dbReference type="PROSITE" id="PS50853">
    <property type="entry name" value="FN3"/>
    <property type="match status" value="4"/>
</dbReference>
<keyword evidence="2" id="KW-0964">Secreted</keyword>
<feature type="compositionally biased region" description="Polar residues" evidence="9">
    <location>
        <begin position="1338"/>
        <end position="1348"/>
    </location>
</feature>
<comment type="function">
    <text evidence="7">May be an activator of G protein signaling.</text>
</comment>
<evidence type="ECO:0000313" key="13">
    <source>
        <dbReference type="Proteomes" id="UP000472274"/>
    </source>
</evidence>
<feature type="signal peptide" evidence="10">
    <location>
        <begin position="1"/>
        <end position="29"/>
    </location>
</feature>
<dbReference type="CTD" id="84624"/>
<dbReference type="GeneTree" id="ENSGT00530000063558"/>
<dbReference type="InParanoid" id="A0A674HVK3"/>
<comment type="subcellular location">
    <subcellularLocation>
        <location evidence="1">Secreted</location>
    </subcellularLocation>
</comment>
<evidence type="ECO:0000256" key="4">
    <source>
        <dbReference type="ARBA" id="ARBA00022729"/>
    </source>
</evidence>
<feature type="compositionally biased region" description="Low complexity" evidence="9">
    <location>
        <begin position="596"/>
        <end position="630"/>
    </location>
</feature>
<feature type="compositionally biased region" description="Polar residues" evidence="9">
    <location>
        <begin position="1356"/>
        <end position="1369"/>
    </location>
</feature>
<proteinExistence type="predicted"/>
<dbReference type="Gene3D" id="2.60.40.10">
    <property type="entry name" value="Immunoglobulins"/>
    <property type="match status" value="4"/>
</dbReference>
<feature type="compositionally biased region" description="Low complexity" evidence="9">
    <location>
        <begin position="1099"/>
        <end position="1126"/>
    </location>
</feature>
<dbReference type="Pfam" id="PF21731">
    <property type="entry name" value="TARSH_C"/>
    <property type="match status" value="1"/>
</dbReference>
<feature type="compositionally biased region" description="Basic and acidic residues" evidence="9">
    <location>
        <begin position="1127"/>
        <end position="1138"/>
    </location>
</feature>
<dbReference type="CDD" id="cd00063">
    <property type="entry name" value="FN3"/>
    <property type="match status" value="3"/>
</dbReference>
<evidence type="ECO:0000256" key="6">
    <source>
        <dbReference type="ARBA" id="ARBA00023180"/>
    </source>
</evidence>
<keyword evidence="5" id="KW-0677">Repeat</keyword>
<evidence type="ECO:0000259" key="11">
    <source>
        <dbReference type="PROSITE" id="PS50853"/>
    </source>
</evidence>